<organism evidence="2 3">
    <name type="scientific">Pseudomonas taeanensis MS-3</name>
    <dbReference type="NCBI Taxonomy" id="1395571"/>
    <lineage>
        <taxon>Bacteria</taxon>
        <taxon>Pseudomonadati</taxon>
        <taxon>Pseudomonadota</taxon>
        <taxon>Gammaproteobacteria</taxon>
        <taxon>Pseudomonadales</taxon>
        <taxon>Pseudomonadaceae</taxon>
        <taxon>Pseudomonas</taxon>
    </lineage>
</organism>
<sequence length="947" mass="102569">MPFNFSRIAALVRKSATLLGFCLLVVQAAPYSFANEPSWIGRWAGTYSCGNIRNNHFSLDITAQSANRVEGLFSFNVPAAPGETGAYKVVGRSGSDGRVTFVPQEWVERPEGFQPLGLVAALHANGQMLEGNIPDCGFGSDFSASRQGDKAAGEVEPPDLSLVSPTPISGGLIQGQWLGGITCKMNRREPQTYGVEAHMVQDGAGVAALFRIRIFKVRGSNSGDTFDQVVVVSGLAEDQRLTLGNDILLEGKNPARFKGLEVALGAGGNSLTGTVTMNGCQDIELKRSDSLEPLTVAGPLHDLWSGKLGHTDITVFTAVGAIPNFIELRASFPIDQPVAARDRLKMVLIPLYAQNGKMLLVPVGVREATGVFDRTKRQATRHTLTSTRALVVPEQANDTLVLWNVSRDQDIARVMGAGAAVRTGQNDVALERTGKELAGELIRGATTPITLGGSFAGKLAAAPSLEAQCATLQTWLEPYLGDTDFNRLSPAAGTRIILDALSDEVFVPVFGVPFSLLAPSERKTIGQLMRTHCGRAMEMRQFTNLVVQQPFQSEQNFIRTSVLMTNRIEAREWFALERAKVKQLPDTAASLDELERLGQMAVSRFKEVSAAEEEEFRSLLKERSVAIETQVLRDKLEALLKSSETPDTLFQMAKLMDELAKVPAPDSVKQELLKLAKTKAVAIARPIYLAAGSRAETLPASLEGLAGIRRILLELAPTRDAMRAHFGGDLGELLRPIYARERTLLQDPLVQAAFRAELMSVESKGDPYEDVRNAARLYVNPQVFDGAAAVPAFQTAVLDATVAAEMRAVEFRDNSKTITPGEPTAEDIFRLIQGRLLTGNEKIRSTEQVCLSGGFKDDPVLALECLQILSLTGGQGGMRVRVTKFEKLGCSPEPASNQYKCLFSIAHTSNSPLLTGRLGQLFSTAEVQDGLFIHGADGTWTMVYGDL</sequence>
<name>A0A0A1YLH6_9PSED</name>
<comment type="caution">
    <text evidence="2">The sequence shown here is derived from an EMBL/GenBank/DDBJ whole genome shotgun (WGS) entry which is preliminary data.</text>
</comment>
<dbReference type="eggNOG" id="ENOG503144J">
    <property type="taxonomic scope" value="Bacteria"/>
</dbReference>
<keyword evidence="3" id="KW-1185">Reference proteome</keyword>
<keyword evidence="1" id="KW-0732">Signal</keyword>
<dbReference type="OrthoDB" id="1818119at2"/>
<dbReference type="Proteomes" id="UP000030063">
    <property type="component" value="Unassembled WGS sequence"/>
</dbReference>
<accession>A0A0A1YLH6</accession>
<evidence type="ECO:0000256" key="1">
    <source>
        <dbReference type="SAM" id="SignalP"/>
    </source>
</evidence>
<gene>
    <name evidence="2" type="ORF">TMS3_0102270</name>
</gene>
<dbReference type="AlphaFoldDB" id="A0A0A1YLH6"/>
<dbReference type="EMBL" id="AWSQ01000001">
    <property type="protein sequence ID" value="KFX70787.1"/>
    <property type="molecule type" value="Genomic_DNA"/>
</dbReference>
<dbReference type="RefSeq" id="WP_025163609.1">
    <property type="nucleotide sequence ID" value="NZ_AWSQ01000001.1"/>
</dbReference>
<proteinExistence type="predicted"/>
<reference evidence="2 3" key="1">
    <citation type="journal article" date="2014" name="Genome Announc.">
        <title>Draft Genome Sequence of Petroleum Oil-Degrading Marine Bacterium Pseudomonas taeanensis Strain MS-3, Isolated from a Crude Oil-Contaminated Seashore.</title>
        <authorList>
            <person name="Lee S.Y."/>
            <person name="Kim S.H."/>
            <person name="Lee D.G."/>
            <person name="Shin S."/>
            <person name="Yun S.H."/>
            <person name="Choi C.W."/>
            <person name="Chung Y.H."/>
            <person name="Choi J.S."/>
            <person name="Kahng H.Y."/>
            <person name="Kim S.I."/>
        </authorList>
    </citation>
    <scope>NUCLEOTIDE SEQUENCE [LARGE SCALE GENOMIC DNA]</scope>
    <source>
        <strain evidence="2 3">MS-3</strain>
    </source>
</reference>
<protein>
    <submittedName>
        <fullName evidence="2">Uncharacterized protein</fullName>
    </submittedName>
</protein>
<evidence type="ECO:0000313" key="2">
    <source>
        <dbReference type="EMBL" id="KFX70787.1"/>
    </source>
</evidence>
<feature type="chain" id="PRO_5001984841" evidence="1">
    <location>
        <begin position="35"/>
        <end position="947"/>
    </location>
</feature>
<feature type="signal peptide" evidence="1">
    <location>
        <begin position="1"/>
        <end position="34"/>
    </location>
</feature>
<evidence type="ECO:0000313" key="3">
    <source>
        <dbReference type="Proteomes" id="UP000030063"/>
    </source>
</evidence>